<protein>
    <submittedName>
        <fullName evidence="2">Uncharacterized protein</fullName>
    </submittedName>
</protein>
<proteinExistence type="predicted"/>
<feature type="region of interest" description="Disordered" evidence="1">
    <location>
        <begin position="28"/>
        <end position="103"/>
    </location>
</feature>
<evidence type="ECO:0000313" key="2">
    <source>
        <dbReference type="EMBL" id="GIJ55818.1"/>
    </source>
</evidence>
<evidence type="ECO:0000313" key="3">
    <source>
        <dbReference type="Proteomes" id="UP000612585"/>
    </source>
</evidence>
<reference evidence="2" key="1">
    <citation type="submission" date="2021-01" db="EMBL/GenBank/DDBJ databases">
        <title>Whole genome shotgun sequence of Virgisporangium aurantiacum NBRC 16421.</title>
        <authorList>
            <person name="Komaki H."/>
            <person name="Tamura T."/>
        </authorList>
    </citation>
    <scope>NUCLEOTIDE SEQUENCE</scope>
    <source>
        <strain evidence="2">NBRC 16421</strain>
    </source>
</reference>
<dbReference type="Proteomes" id="UP000612585">
    <property type="component" value="Unassembled WGS sequence"/>
</dbReference>
<keyword evidence="3" id="KW-1185">Reference proteome</keyword>
<comment type="caution">
    <text evidence="2">The sequence shown here is derived from an EMBL/GenBank/DDBJ whole genome shotgun (WGS) entry which is preliminary data.</text>
</comment>
<feature type="compositionally biased region" description="Basic and acidic residues" evidence="1">
    <location>
        <begin position="67"/>
        <end position="81"/>
    </location>
</feature>
<gene>
    <name evidence="2" type="ORF">Vau01_033340</name>
</gene>
<dbReference type="EMBL" id="BOPG01000022">
    <property type="protein sequence ID" value="GIJ55818.1"/>
    <property type="molecule type" value="Genomic_DNA"/>
</dbReference>
<sequence length="103" mass="11326">MHHHVRRWIVIAPSGRDEHVQRALVEATEAEHRQGGGAGEVATTGEDGDPPPLAFGDRPTVVDEDADVRRLPPSRLHEVPKPIETQVPQNLPTRDNPLLVGKQ</sequence>
<evidence type="ECO:0000256" key="1">
    <source>
        <dbReference type="SAM" id="MobiDB-lite"/>
    </source>
</evidence>
<accession>A0A8J3Z3V1</accession>
<dbReference type="AlphaFoldDB" id="A0A8J3Z3V1"/>
<name>A0A8J3Z3V1_9ACTN</name>
<organism evidence="2 3">
    <name type="scientific">Virgisporangium aurantiacum</name>
    <dbReference type="NCBI Taxonomy" id="175570"/>
    <lineage>
        <taxon>Bacteria</taxon>
        <taxon>Bacillati</taxon>
        <taxon>Actinomycetota</taxon>
        <taxon>Actinomycetes</taxon>
        <taxon>Micromonosporales</taxon>
        <taxon>Micromonosporaceae</taxon>
        <taxon>Virgisporangium</taxon>
    </lineage>
</organism>